<accession>A0A9N9GC56</accession>
<dbReference type="Proteomes" id="UP000789508">
    <property type="component" value="Unassembled WGS sequence"/>
</dbReference>
<keyword evidence="3" id="KW-1185">Reference proteome</keyword>
<evidence type="ECO:0000313" key="2">
    <source>
        <dbReference type="EMBL" id="CAG8596028.1"/>
    </source>
</evidence>
<proteinExistence type="predicted"/>
<organism evidence="2 3">
    <name type="scientific">Ambispora leptoticha</name>
    <dbReference type="NCBI Taxonomy" id="144679"/>
    <lineage>
        <taxon>Eukaryota</taxon>
        <taxon>Fungi</taxon>
        <taxon>Fungi incertae sedis</taxon>
        <taxon>Mucoromycota</taxon>
        <taxon>Glomeromycotina</taxon>
        <taxon>Glomeromycetes</taxon>
        <taxon>Archaeosporales</taxon>
        <taxon>Ambisporaceae</taxon>
        <taxon>Ambispora</taxon>
    </lineage>
</organism>
<dbReference type="EMBL" id="CAJVPS010003900">
    <property type="protein sequence ID" value="CAG8596028.1"/>
    <property type="molecule type" value="Genomic_DNA"/>
</dbReference>
<protein>
    <submittedName>
        <fullName evidence="2">2863_t:CDS:1</fullName>
    </submittedName>
</protein>
<name>A0A9N9GC56_9GLOM</name>
<dbReference type="AlphaFoldDB" id="A0A9N9GC56"/>
<reference evidence="2" key="1">
    <citation type="submission" date="2021-06" db="EMBL/GenBank/DDBJ databases">
        <authorList>
            <person name="Kallberg Y."/>
            <person name="Tangrot J."/>
            <person name="Rosling A."/>
        </authorList>
    </citation>
    <scope>NUCLEOTIDE SEQUENCE</scope>
    <source>
        <strain evidence="2">FL130A</strain>
    </source>
</reference>
<feature type="region of interest" description="Disordered" evidence="1">
    <location>
        <begin position="1"/>
        <end position="47"/>
    </location>
</feature>
<evidence type="ECO:0000313" key="3">
    <source>
        <dbReference type="Proteomes" id="UP000789508"/>
    </source>
</evidence>
<evidence type="ECO:0000256" key="1">
    <source>
        <dbReference type="SAM" id="MobiDB-lite"/>
    </source>
</evidence>
<feature type="compositionally biased region" description="Acidic residues" evidence="1">
    <location>
        <begin position="1"/>
        <end position="15"/>
    </location>
</feature>
<feature type="compositionally biased region" description="Polar residues" evidence="1">
    <location>
        <begin position="21"/>
        <end position="32"/>
    </location>
</feature>
<gene>
    <name evidence="2" type="ORF">ALEPTO_LOCUS7923</name>
</gene>
<comment type="caution">
    <text evidence="2">The sequence shown here is derived from an EMBL/GenBank/DDBJ whole genome shotgun (WGS) entry which is preliminary data.</text>
</comment>
<sequence length="82" mass="9514">MIVDNDSDQFVDDNEERAIYTNENITTRVEQSTGDDGERDNKRENVSIAENTTSIKVDDRKLHCSQLKSINYVALYICTYYE</sequence>